<feature type="transmembrane region" description="Helical" evidence="5">
    <location>
        <begin position="43"/>
        <end position="66"/>
    </location>
</feature>
<keyword evidence="4 5" id="KW-0472">Membrane</keyword>
<evidence type="ECO:0000256" key="4">
    <source>
        <dbReference type="ARBA" id="ARBA00023136"/>
    </source>
</evidence>
<dbReference type="PANTHER" id="PTHR36974">
    <property type="entry name" value="MEMBRANE PROTEIN-RELATED"/>
    <property type="match status" value="1"/>
</dbReference>
<accession>A0A2U8WHK5</accession>
<dbReference type="InterPro" id="IPR032808">
    <property type="entry name" value="DoxX"/>
</dbReference>
<sequence>MTGRGDSQRFRVGLRLALVLLYGLVGAVHLATPDRLMPIMPGWVPAPRLVILLTGLCEIAGALALMSPRLRRAAGIGLALYAVCVVPANIKHALEDVPVEGLPRSWWYHGPRLAFQPVLVWAALYAGGALDWPFARRPAAGRAARDPVIPGEEDRGIPEDLS</sequence>
<evidence type="ECO:0000256" key="3">
    <source>
        <dbReference type="ARBA" id="ARBA00022989"/>
    </source>
</evidence>
<proteinExistence type="predicted"/>
<dbReference type="Pfam" id="PF13564">
    <property type="entry name" value="DoxX_2"/>
    <property type="match status" value="1"/>
</dbReference>
<dbReference type="AlphaFoldDB" id="A0A2U8WHK5"/>
<dbReference type="RefSeq" id="WP_109896878.1">
    <property type="nucleotide sequence ID" value="NZ_CP029550.1"/>
</dbReference>
<evidence type="ECO:0000256" key="1">
    <source>
        <dbReference type="ARBA" id="ARBA00004141"/>
    </source>
</evidence>
<keyword evidence="7" id="KW-1185">Reference proteome</keyword>
<evidence type="ECO:0000256" key="5">
    <source>
        <dbReference type="SAM" id="Phobius"/>
    </source>
</evidence>
<keyword evidence="3 5" id="KW-1133">Transmembrane helix</keyword>
<dbReference type="EMBL" id="CP029550">
    <property type="protein sequence ID" value="AWN44816.1"/>
    <property type="molecule type" value="Genomic_DNA"/>
</dbReference>
<feature type="transmembrane region" description="Helical" evidence="5">
    <location>
        <begin position="73"/>
        <end position="94"/>
    </location>
</feature>
<feature type="transmembrane region" description="Helical" evidence="5">
    <location>
        <begin position="12"/>
        <end position="31"/>
    </location>
</feature>
<protein>
    <submittedName>
        <fullName evidence="6">DoxX family protein</fullName>
    </submittedName>
</protein>
<comment type="subcellular location">
    <subcellularLocation>
        <location evidence="1">Membrane</location>
        <topology evidence="1">Multi-pass membrane protein</topology>
    </subcellularLocation>
</comment>
<dbReference type="Proteomes" id="UP000245926">
    <property type="component" value="Chromosome"/>
</dbReference>
<organism evidence="6 7">
    <name type="scientific">Methylobacterium durans</name>
    <dbReference type="NCBI Taxonomy" id="2202825"/>
    <lineage>
        <taxon>Bacteria</taxon>
        <taxon>Pseudomonadati</taxon>
        <taxon>Pseudomonadota</taxon>
        <taxon>Alphaproteobacteria</taxon>
        <taxon>Hyphomicrobiales</taxon>
        <taxon>Methylobacteriaceae</taxon>
        <taxon>Methylobacterium</taxon>
    </lineage>
</organism>
<dbReference type="GO" id="GO:0016020">
    <property type="term" value="C:membrane"/>
    <property type="evidence" value="ECO:0007669"/>
    <property type="project" value="UniProtKB-SubCell"/>
</dbReference>
<feature type="transmembrane region" description="Helical" evidence="5">
    <location>
        <begin position="114"/>
        <end position="135"/>
    </location>
</feature>
<evidence type="ECO:0000313" key="6">
    <source>
        <dbReference type="EMBL" id="AWN44816.1"/>
    </source>
</evidence>
<keyword evidence="2 5" id="KW-0812">Transmembrane</keyword>
<dbReference type="OrthoDB" id="8856615at2"/>
<dbReference type="PANTHER" id="PTHR36974:SF1">
    <property type="entry name" value="DOXX FAMILY MEMBRANE PROTEIN"/>
    <property type="match status" value="1"/>
</dbReference>
<evidence type="ECO:0000313" key="7">
    <source>
        <dbReference type="Proteomes" id="UP000245926"/>
    </source>
</evidence>
<reference evidence="7" key="1">
    <citation type="submission" date="2018-05" db="EMBL/GenBank/DDBJ databases">
        <title>Complete Genome Sequence of Methylobacterium sp. 17SD2-17.</title>
        <authorList>
            <person name="Srinivasan S."/>
        </authorList>
    </citation>
    <scope>NUCLEOTIDE SEQUENCE [LARGE SCALE GENOMIC DNA]</scope>
    <source>
        <strain evidence="7">17SD2-17</strain>
    </source>
</reference>
<evidence type="ECO:0000256" key="2">
    <source>
        <dbReference type="ARBA" id="ARBA00022692"/>
    </source>
</evidence>
<name>A0A2U8WHK5_9HYPH</name>
<dbReference type="KEGG" id="mets:DK389_27265"/>
<gene>
    <name evidence="6" type="ORF">DK389_27265</name>
</gene>